<proteinExistence type="predicted"/>
<evidence type="ECO:0000313" key="2">
    <source>
        <dbReference type="EMBL" id="PIR74327.1"/>
    </source>
</evidence>
<protein>
    <submittedName>
        <fullName evidence="2">Uncharacterized protein</fullName>
    </submittedName>
</protein>
<evidence type="ECO:0000313" key="3">
    <source>
        <dbReference type="Proteomes" id="UP000230154"/>
    </source>
</evidence>
<accession>A0A2H0TSF1</accession>
<keyword evidence="1" id="KW-0812">Transmembrane</keyword>
<keyword evidence="1" id="KW-0472">Membrane</keyword>
<sequence>MISIPLYTFLLLYFVFLAIFVAFMLVDLYHIITSASFSLVSFIMTFFIFAGTLLVCYFTIQLLSQAGIDWQTPLVLFNASWFSGAFGATTF</sequence>
<dbReference type="AlphaFoldDB" id="A0A2H0TSF1"/>
<keyword evidence="1" id="KW-1133">Transmembrane helix</keyword>
<feature type="transmembrane region" description="Helical" evidence="1">
    <location>
        <begin position="38"/>
        <end position="60"/>
    </location>
</feature>
<dbReference type="Proteomes" id="UP000230154">
    <property type="component" value="Unassembled WGS sequence"/>
</dbReference>
<dbReference type="EMBL" id="PFCB01000023">
    <property type="protein sequence ID" value="PIR74327.1"/>
    <property type="molecule type" value="Genomic_DNA"/>
</dbReference>
<organism evidence="2 3">
    <name type="scientific">Candidatus Magasanikbacteria bacterium CG10_big_fil_rev_8_21_14_0_10_47_10</name>
    <dbReference type="NCBI Taxonomy" id="1974652"/>
    <lineage>
        <taxon>Bacteria</taxon>
        <taxon>Candidatus Magasanikiibacteriota</taxon>
    </lineage>
</organism>
<evidence type="ECO:0000256" key="1">
    <source>
        <dbReference type="SAM" id="Phobius"/>
    </source>
</evidence>
<comment type="caution">
    <text evidence="2">The sequence shown here is derived from an EMBL/GenBank/DDBJ whole genome shotgun (WGS) entry which is preliminary data.</text>
</comment>
<gene>
    <name evidence="2" type="ORF">COU35_03475</name>
</gene>
<reference evidence="3" key="1">
    <citation type="submission" date="2017-09" db="EMBL/GenBank/DDBJ databases">
        <title>Depth-based differentiation of microbial function through sediment-hosted aquifers and enrichment of novel symbionts in the deep terrestrial subsurface.</title>
        <authorList>
            <person name="Probst A.J."/>
            <person name="Ladd B."/>
            <person name="Jarett J.K."/>
            <person name="Geller-Mcgrath D.E."/>
            <person name="Sieber C.M.K."/>
            <person name="Emerson J.B."/>
            <person name="Anantharaman K."/>
            <person name="Thomas B.C."/>
            <person name="Malmstrom R."/>
            <person name="Stieglmeier M."/>
            <person name="Klingl A."/>
            <person name="Woyke T."/>
            <person name="Ryan C.M."/>
            <person name="Banfield J.F."/>
        </authorList>
    </citation>
    <scope>NUCLEOTIDE SEQUENCE [LARGE SCALE GENOMIC DNA]</scope>
</reference>
<name>A0A2H0TSF1_9BACT</name>
<feature type="transmembrane region" description="Helical" evidence="1">
    <location>
        <begin position="6"/>
        <end position="26"/>
    </location>
</feature>